<keyword evidence="3" id="KW-0576">Peroxisome</keyword>
<comment type="caution">
    <text evidence="4">The sequence shown here is derived from an EMBL/GenBank/DDBJ whole genome shotgun (WGS) entry which is preliminary data.</text>
</comment>
<sequence>MFAFGPSSFKPWLVSSGLDIGSLCLLGDSKDLNPQEQAELRRRALMLAMYLLRSPFYDRYSNGDVIISRFGLKCSGLDLCLPVVRGVSGTVVSKIA</sequence>
<gene>
    <name evidence="4" type="ORF">PoB_001324900</name>
</gene>
<dbReference type="PANTHER" id="PTHR13299">
    <property type="entry name" value="PEROXISOMAL MEMBRANE PROTEIN PEX16"/>
    <property type="match status" value="1"/>
</dbReference>
<dbReference type="EMBL" id="BLXT01001596">
    <property type="protein sequence ID" value="GFN86743.1"/>
    <property type="molecule type" value="Genomic_DNA"/>
</dbReference>
<evidence type="ECO:0000256" key="2">
    <source>
        <dbReference type="ARBA" id="ARBA00018577"/>
    </source>
</evidence>
<accession>A0AAV3YUJ6</accession>
<dbReference type="PANTHER" id="PTHR13299:SF0">
    <property type="entry name" value="PEROXISOMAL MEMBRANE PROTEIN PEX16"/>
    <property type="match status" value="1"/>
</dbReference>
<dbReference type="InterPro" id="IPR013919">
    <property type="entry name" value="Pex16"/>
</dbReference>
<dbReference type="Proteomes" id="UP000735302">
    <property type="component" value="Unassembled WGS sequence"/>
</dbReference>
<comment type="similarity">
    <text evidence="1 3">Belongs to the peroxin-16 family.</text>
</comment>
<name>A0AAV3YUJ6_9GAST</name>
<proteinExistence type="inferred from homology"/>
<comment type="subcellular location">
    <subcellularLocation>
        <location evidence="3">Peroxisome membrane</location>
    </subcellularLocation>
</comment>
<dbReference type="Pfam" id="PF08610">
    <property type="entry name" value="Pex16"/>
    <property type="match status" value="1"/>
</dbReference>
<dbReference type="AlphaFoldDB" id="A0AAV3YUJ6"/>
<dbReference type="GO" id="GO:0005778">
    <property type="term" value="C:peroxisomal membrane"/>
    <property type="evidence" value="ECO:0007669"/>
    <property type="project" value="UniProtKB-SubCell"/>
</dbReference>
<evidence type="ECO:0000256" key="3">
    <source>
        <dbReference type="RuleBase" id="RU365003"/>
    </source>
</evidence>
<keyword evidence="5" id="KW-1185">Reference proteome</keyword>
<protein>
    <recommendedName>
        <fullName evidence="2 3">Peroxisomal membrane protein PEX16</fullName>
    </recommendedName>
</protein>
<evidence type="ECO:0000313" key="5">
    <source>
        <dbReference type="Proteomes" id="UP000735302"/>
    </source>
</evidence>
<reference evidence="4 5" key="1">
    <citation type="journal article" date="2021" name="Elife">
        <title>Chloroplast acquisition without the gene transfer in kleptoplastic sea slugs, Plakobranchus ocellatus.</title>
        <authorList>
            <person name="Maeda T."/>
            <person name="Takahashi S."/>
            <person name="Yoshida T."/>
            <person name="Shimamura S."/>
            <person name="Takaki Y."/>
            <person name="Nagai Y."/>
            <person name="Toyoda A."/>
            <person name="Suzuki Y."/>
            <person name="Arimoto A."/>
            <person name="Ishii H."/>
            <person name="Satoh N."/>
            <person name="Nishiyama T."/>
            <person name="Hasebe M."/>
            <person name="Maruyama T."/>
            <person name="Minagawa J."/>
            <person name="Obokata J."/>
            <person name="Shigenobu S."/>
        </authorList>
    </citation>
    <scope>NUCLEOTIDE SEQUENCE [LARGE SCALE GENOMIC DNA]</scope>
</reference>
<organism evidence="4 5">
    <name type="scientific">Plakobranchus ocellatus</name>
    <dbReference type="NCBI Taxonomy" id="259542"/>
    <lineage>
        <taxon>Eukaryota</taxon>
        <taxon>Metazoa</taxon>
        <taxon>Spiralia</taxon>
        <taxon>Lophotrochozoa</taxon>
        <taxon>Mollusca</taxon>
        <taxon>Gastropoda</taxon>
        <taxon>Heterobranchia</taxon>
        <taxon>Euthyneura</taxon>
        <taxon>Panpulmonata</taxon>
        <taxon>Sacoglossa</taxon>
        <taxon>Placobranchoidea</taxon>
        <taxon>Plakobranchidae</taxon>
        <taxon>Plakobranchus</taxon>
    </lineage>
</organism>
<dbReference type="GO" id="GO:0007031">
    <property type="term" value="P:peroxisome organization"/>
    <property type="evidence" value="ECO:0007669"/>
    <property type="project" value="UniProtKB-KW"/>
</dbReference>
<keyword evidence="3" id="KW-0962">Peroxisome biogenesis</keyword>
<evidence type="ECO:0000313" key="4">
    <source>
        <dbReference type="EMBL" id="GFN86743.1"/>
    </source>
</evidence>
<evidence type="ECO:0000256" key="1">
    <source>
        <dbReference type="ARBA" id="ARBA00009505"/>
    </source>
</evidence>